<reference evidence="1" key="2">
    <citation type="journal article" date="2015" name="Data Brief">
        <title>Shoot transcriptome of the giant reed, Arundo donax.</title>
        <authorList>
            <person name="Barrero R.A."/>
            <person name="Guerrero F.D."/>
            <person name="Moolhuijzen P."/>
            <person name="Goolsby J.A."/>
            <person name="Tidwell J."/>
            <person name="Bellgard S.E."/>
            <person name="Bellgard M.I."/>
        </authorList>
    </citation>
    <scope>NUCLEOTIDE SEQUENCE</scope>
    <source>
        <tissue evidence="1">Shoot tissue taken approximately 20 cm above the soil surface</tissue>
    </source>
</reference>
<proteinExistence type="predicted"/>
<protein>
    <submittedName>
        <fullName evidence="1">Uncharacterized protein</fullName>
    </submittedName>
</protein>
<evidence type="ECO:0000313" key="1">
    <source>
        <dbReference type="EMBL" id="JAD61236.1"/>
    </source>
</evidence>
<dbReference type="EMBL" id="GBRH01236659">
    <property type="protein sequence ID" value="JAD61236.1"/>
    <property type="molecule type" value="Transcribed_RNA"/>
</dbReference>
<accession>A0A0A9BD18</accession>
<organism evidence="1">
    <name type="scientific">Arundo donax</name>
    <name type="common">Giant reed</name>
    <name type="synonym">Donax arundinaceus</name>
    <dbReference type="NCBI Taxonomy" id="35708"/>
    <lineage>
        <taxon>Eukaryota</taxon>
        <taxon>Viridiplantae</taxon>
        <taxon>Streptophyta</taxon>
        <taxon>Embryophyta</taxon>
        <taxon>Tracheophyta</taxon>
        <taxon>Spermatophyta</taxon>
        <taxon>Magnoliopsida</taxon>
        <taxon>Liliopsida</taxon>
        <taxon>Poales</taxon>
        <taxon>Poaceae</taxon>
        <taxon>PACMAD clade</taxon>
        <taxon>Arundinoideae</taxon>
        <taxon>Arundineae</taxon>
        <taxon>Arundo</taxon>
    </lineage>
</organism>
<sequence length="71" mass="8048">MFYIHIGQISSALHMCYLSLSSKYSAAACNSVDCHIFSQQCTEVHLFILYRVAANICSWFLYSLTECTSLL</sequence>
<name>A0A0A9BD18_ARUDO</name>
<dbReference type="AlphaFoldDB" id="A0A0A9BD18"/>
<reference evidence="1" key="1">
    <citation type="submission" date="2014-09" db="EMBL/GenBank/DDBJ databases">
        <authorList>
            <person name="Magalhaes I.L.F."/>
            <person name="Oliveira U."/>
            <person name="Santos F.R."/>
            <person name="Vidigal T.H.D.A."/>
            <person name="Brescovit A.D."/>
            <person name="Santos A.J."/>
        </authorList>
    </citation>
    <scope>NUCLEOTIDE SEQUENCE</scope>
    <source>
        <tissue evidence="1">Shoot tissue taken approximately 20 cm above the soil surface</tissue>
    </source>
</reference>